<gene>
    <name evidence="6" type="ORF">FB473_001796</name>
</gene>
<protein>
    <submittedName>
        <fullName evidence="6">Simple sugar transport system substrate-binding protein</fullName>
    </submittedName>
</protein>
<feature type="signal peptide" evidence="4">
    <location>
        <begin position="1"/>
        <end position="27"/>
    </location>
</feature>
<organism evidence="6 7">
    <name type="scientific">Brooklawnia cerclae</name>
    <dbReference type="NCBI Taxonomy" id="349934"/>
    <lineage>
        <taxon>Bacteria</taxon>
        <taxon>Bacillati</taxon>
        <taxon>Actinomycetota</taxon>
        <taxon>Actinomycetes</taxon>
        <taxon>Propionibacteriales</taxon>
        <taxon>Propionibacteriaceae</taxon>
        <taxon>Brooklawnia</taxon>
    </lineage>
</organism>
<comment type="similarity">
    <text evidence="2">Belongs to the bacterial solute-binding protein 2 family.</text>
</comment>
<dbReference type="RefSeq" id="WP_167166621.1">
    <property type="nucleotide sequence ID" value="NZ_BAAAOO010000011.1"/>
</dbReference>
<evidence type="ECO:0000313" key="7">
    <source>
        <dbReference type="Proteomes" id="UP000749311"/>
    </source>
</evidence>
<dbReference type="EMBL" id="JAAMOZ010000001">
    <property type="protein sequence ID" value="NIH57151.1"/>
    <property type="molecule type" value="Genomic_DNA"/>
</dbReference>
<dbReference type="PANTHER" id="PTHR46847">
    <property type="entry name" value="D-ALLOSE-BINDING PERIPLASMIC PROTEIN-RELATED"/>
    <property type="match status" value="1"/>
</dbReference>
<dbReference type="PROSITE" id="PS51257">
    <property type="entry name" value="PROKAR_LIPOPROTEIN"/>
    <property type="match status" value="1"/>
</dbReference>
<keyword evidence="6" id="KW-0762">Sugar transport</keyword>
<sequence length="333" mass="35187">MISHKTLRRGAGAVAALTMAFAFTACGNGGGSGSDESSSGDLTTIGFVAVGPEGDWRNANEQNIQDTFTADAGFDLKYAPAEDLDQASQIEAFDSFVDEGVDVILLSATEATGWEDSLERAKEAEIPVILLDRGIEPDDTSLYVTRIAPDNVAVSESVADWAVSEFPDGANYYVLEGPAGVSVVNERNEGWDSVMDSQTAFSKVGAQTANWSAEEAKSVVETVLKANNNDIQLIFAQNDEMGLGAVQAVQEAGLTPGEDVKIATIDGTKGALEALADGELSFVAEYNPLFGDIALDVVEKTLAGESVDSYIRVDSTTFDSPEAADKALPDRKY</sequence>
<evidence type="ECO:0000256" key="2">
    <source>
        <dbReference type="ARBA" id="ARBA00007639"/>
    </source>
</evidence>
<proteinExistence type="inferred from homology"/>
<name>A0ABX0SGQ3_9ACTN</name>
<dbReference type="Proteomes" id="UP000749311">
    <property type="component" value="Unassembled WGS sequence"/>
</dbReference>
<evidence type="ECO:0000259" key="5">
    <source>
        <dbReference type="Pfam" id="PF13407"/>
    </source>
</evidence>
<dbReference type="CDD" id="cd06309">
    <property type="entry name" value="PBP1_galactofuranose_YtfQ-like"/>
    <property type="match status" value="1"/>
</dbReference>
<keyword evidence="3 4" id="KW-0732">Signal</keyword>
<dbReference type="InterPro" id="IPR028082">
    <property type="entry name" value="Peripla_BP_I"/>
</dbReference>
<evidence type="ECO:0000256" key="1">
    <source>
        <dbReference type="ARBA" id="ARBA00004196"/>
    </source>
</evidence>
<keyword evidence="7" id="KW-1185">Reference proteome</keyword>
<comment type="caution">
    <text evidence="6">The sequence shown here is derived from an EMBL/GenBank/DDBJ whole genome shotgun (WGS) entry which is preliminary data.</text>
</comment>
<evidence type="ECO:0000256" key="4">
    <source>
        <dbReference type="SAM" id="SignalP"/>
    </source>
</evidence>
<accession>A0ABX0SGQ3</accession>
<dbReference type="Pfam" id="PF13407">
    <property type="entry name" value="Peripla_BP_4"/>
    <property type="match status" value="1"/>
</dbReference>
<dbReference type="PANTHER" id="PTHR46847:SF3">
    <property type="entry name" value="GALACTOFURANOSE-BINDING PROTEIN YTFQ"/>
    <property type="match status" value="1"/>
</dbReference>
<dbReference type="InterPro" id="IPR025997">
    <property type="entry name" value="SBP_2_dom"/>
</dbReference>
<reference evidence="6 7" key="1">
    <citation type="submission" date="2020-02" db="EMBL/GenBank/DDBJ databases">
        <title>Sequencing the genomes of 1000 actinobacteria strains.</title>
        <authorList>
            <person name="Klenk H.-P."/>
        </authorList>
    </citation>
    <scope>NUCLEOTIDE SEQUENCE [LARGE SCALE GENOMIC DNA]</scope>
    <source>
        <strain evidence="6 7">DSM 19609</strain>
    </source>
</reference>
<dbReference type="SUPFAM" id="SSF53822">
    <property type="entry name" value="Periplasmic binding protein-like I"/>
    <property type="match status" value="1"/>
</dbReference>
<evidence type="ECO:0000256" key="3">
    <source>
        <dbReference type="ARBA" id="ARBA00022729"/>
    </source>
</evidence>
<dbReference type="Gene3D" id="3.40.50.2300">
    <property type="match status" value="2"/>
</dbReference>
<feature type="domain" description="Periplasmic binding protein" evidence="5">
    <location>
        <begin position="45"/>
        <end position="305"/>
    </location>
</feature>
<evidence type="ECO:0000313" key="6">
    <source>
        <dbReference type="EMBL" id="NIH57151.1"/>
    </source>
</evidence>
<comment type="subcellular location">
    <subcellularLocation>
        <location evidence="1">Cell envelope</location>
    </subcellularLocation>
</comment>
<feature type="chain" id="PRO_5045342403" evidence="4">
    <location>
        <begin position="28"/>
        <end position="333"/>
    </location>
</feature>
<keyword evidence="6" id="KW-0813">Transport</keyword>